<dbReference type="EMBL" id="OV725077">
    <property type="protein sequence ID" value="CAH1391781.1"/>
    <property type="molecule type" value="Genomic_DNA"/>
</dbReference>
<feature type="compositionally biased region" description="Polar residues" evidence="1">
    <location>
        <begin position="1"/>
        <end position="11"/>
    </location>
</feature>
<dbReference type="Proteomes" id="UP001152798">
    <property type="component" value="Chromosome 1"/>
</dbReference>
<feature type="region of interest" description="Disordered" evidence="1">
    <location>
        <begin position="1"/>
        <end position="28"/>
    </location>
</feature>
<protein>
    <submittedName>
        <fullName evidence="2">Uncharacterized protein</fullName>
    </submittedName>
</protein>
<accession>A0A9P0E4Z3</accession>
<evidence type="ECO:0000313" key="3">
    <source>
        <dbReference type="Proteomes" id="UP001152798"/>
    </source>
</evidence>
<proteinExistence type="predicted"/>
<reference evidence="2" key="1">
    <citation type="submission" date="2022-01" db="EMBL/GenBank/DDBJ databases">
        <authorList>
            <person name="King R."/>
        </authorList>
    </citation>
    <scope>NUCLEOTIDE SEQUENCE</scope>
</reference>
<organism evidence="2 3">
    <name type="scientific">Nezara viridula</name>
    <name type="common">Southern green stink bug</name>
    <name type="synonym">Cimex viridulus</name>
    <dbReference type="NCBI Taxonomy" id="85310"/>
    <lineage>
        <taxon>Eukaryota</taxon>
        <taxon>Metazoa</taxon>
        <taxon>Ecdysozoa</taxon>
        <taxon>Arthropoda</taxon>
        <taxon>Hexapoda</taxon>
        <taxon>Insecta</taxon>
        <taxon>Pterygota</taxon>
        <taxon>Neoptera</taxon>
        <taxon>Paraneoptera</taxon>
        <taxon>Hemiptera</taxon>
        <taxon>Heteroptera</taxon>
        <taxon>Panheteroptera</taxon>
        <taxon>Pentatomomorpha</taxon>
        <taxon>Pentatomoidea</taxon>
        <taxon>Pentatomidae</taxon>
        <taxon>Pentatominae</taxon>
        <taxon>Nezara</taxon>
    </lineage>
</organism>
<evidence type="ECO:0000313" key="2">
    <source>
        <dbReference type="EMBL" id="CAH1391781.1"/>
    </source>
</evidence>
<dbReference type="AlphaFoldDB" id="A0A9P0E4Z3"/>
<evidence type="ECO:0000256" key="1">
    <source>
        <dbReference type="SAM" id="MobiDB-lite"/>
    </source>
</evidence>
<keyword evidence="3" id="KW-1185">Reference proteome</keyword>
<name>A0A9P0E4Z3_NEZVI</name>
<gene>
    <name evidence="2" type="ORF">NEZAVI_LOCUS2719</name>
</gene>
<sequence length="95" mass="10220">MSSAVPISTGSRLAHMSRSGARAGPALPNSCQVERMGLGLASRMEYTTEAFFSPLHNWASNLNVLGLGNISVIDSKSSLFLSFYAHYQQPPYATP</sequence>